<dbReference type="STRING" id="502682.BMF35_b0054"/>
<accession>A0A0G9MK28</accession>
<name>A0A0G9MK28_9SPHN</name>
<evidence type="ECO:0000313" key="1">
    <source>
        <dbReference type="EMBL" id="KLE31101.1"/>
    </source>
</evidence>
<dbReference type="PATRIC" id="fig|502682.8.peg.2601"/>
<keyword evidence="2" id="KW-1185">Reference proteome</keyword>
<dbReference type="RefSeq" id="WP_047007811.1">
    <property type="nucleotide sequence ID" value="NZ_CP018098.1"/>
</dbReference>
<dbReference type="Pfam" id="PF14258">
    <property type="entry name" value="DUF4350"/>
    <property type="match status" value="1"/>
</dbReference>
<organism evidence="1 2">
    <name type="scientific">Aurantiacibacter gangjinensis</name>
    <dbReference type="NCBI Taxonomy" id="502682"/>
    <lineage>
        <taxon>Bacteria</taxon>
        <taxon>Pseudomonadati</taxon>
        <taxon>Pseudomonadota</taxon>
        <taxon>Alphaproteobacteria</taxon>
        <taxon>Sphingomonadales</taxon>
        <taxon>Erythrobacteraceae</taxon>
        <taxon>Aurantiacibacter</taxon>
    </lineage>
</organism>
<sequence>MSRRANPFRPGVVLGVLLVGVLAFLMILYALGQGWTGQDERDGGSHAAANGLNGYSGLVQLLRGTGSDVTFARNPTELDDYNLTIITPSLFADAEAIDEVIQNRRDFAGGPTIIILPKWSAFEPRQRDDVEIEDGWVVLGNASSPFWFEEIGIFSGGEMAVGETGGWQGLGTSGDLPDEEQVQALVSATDQVMTSLIVDDEGDVLVAELSPAKPEDVNYDTYVNDWPIIVVFEPDLMNNYGMADRDRAALALSIIERAQDGAALPVVFDLTLNGLGRSDNLLTLAFSPPFLAATLCLLLAALVVAWRGFRRFGPPVAEAPAMARGKEQLARNGASLLERVKRWHLLKQPYEDMIGRRVAASLGLRIADTDAREAAIDDALDRRGHDGPPFSRLAADLRAADKPRDIIRAAKALRTFERTLTS</sequence>
<protein>
    <submittedName>
        <fullName evidence="1">Uncharacterized protein</fullName>
    </submittedName>
</protein>
<dbReference type="Proteomes" id="UP000053070">
    <property type="component" value="Unassembled WGS sequence"/>
</dbReference>
<dbReference type="EMBL" id="LBHC01000003">
    <property type="protein sequence ID" value="KLE31101.1"/>
    <property type="molecule type" value="Genomic_DNA"/>
</dbReference>
<reference evidence="1 2" key="1">
    <citation type="submission" date="2015-04" db="EMBL/GenBank/DDBJ databases">
        <title>The draft genome sequence of Erythrobacr gangjinensis K7-2.</title>
        <authorList>
            <person name="Zhuang L."/>
            <person name="Liu Y."/>
            <person name="Shao Z."/>
        </authorList>
    </citation>
    <scope>NUCLEOTIDE SEQUENCE [LARGE SCALE GENOMIC DNA]</scope>
    <source>
        <strain evidence="1 2">K7-2</strain>
    </source>
</reference>
<dbReference type="AlphaFoldDB" id="A0A0G9MK28"/>
<proteinExistence type="predicted"/>
<comment type="caution">
    <text evidence="1">The sequence shown here is derived from an EMBL/GenBank/DDBJ whole genome shotgun (WGS) entry which is preliminary data.</text>
</comment>
<gene>
    <name evidence="1" type="ORF">AAW01_12755</name>
</gene>
<dbReference type="KEGG" id="egn:BMF35_b0054"/>
<dbReference type="OrthoDB" id="7198805at2"/>
<evidence type="ECO:0000313" key="2">
    <source>
        <dbReference type="Proteomes" id="UP000053070"/>
    </source>
</evidence>
<dbReference type="InterPro" id="IPR025646">
    <property type="entry name" value="DUF4350"/>
</dbReference>